<dbReference type="Proteomes" id="UP000593998">
    <property type="component" value="Chromosome"/>
</dbReference>
<accession>A0A7L9J0B2</accession>
<name>A0A7L9J0B2_9MICO</name>
<dbReference type="EMBL" id="CP062789">
    <property type="protein sequence ID" value="QOK22819.1"/>
    <property type="molecule type" value="Genomic_DNA"/>
</dbReference>
<dbReference type="InterPro" id="IPR008972">
    <property type="entry name" value="Cupredoxin"/>
</dbReference>
<dbReference type="GO" id="GO:0016491">
    <property type="term" value="F:oxidoreductase activity"/>
    <property type="evidence" value="ECO:0007669"/>
    <property type="project" value="InterPro"/>
</dbReference>
<proteinExistence type="predicted"/>
<dbReference type="Pfam" id="PF07731">
    <property type="entry name" value="Cu-oxidase_2"/>
    <property type="match status" value="1"/>
</dbReference>
<evidence type="ECO:0000313" key="2">
    <source>
        <dbReference type="EMBL" id="QOK22819.1"/>
    </source>
</evidence>
<organism evidence="2 3">
    <name type="scientific">Janibacter indicus</name>
    <dbReference type="NCBI Taxonomy" id="857417"/>
    <lineage>
        <taxon>Bacteria</taxon>
        <taxon>Bacillati</taxon>
        <taxon>Actinomycetota</taxon>
        <taxon>Actinomycetes</taxon>
        <taxon>Micrococcales</taxon>
        <taxon>Intrasporangiaceae</taxon>
        <taxon>Janibacter</taxon>
    </lineage>
</organism>
<sequence>MGSQVTLVNRLDDGAMGGDVRFDGWVERRQRRRCDGSDAGDLAMWTVNDQPYRPGVDIARPRLGALERWRFTTDVHHPVHAHLVGFQVEQDGAPVWKDTIDVGPTSRAEVLVRDRGIADATSCTATTSSTRTG</sequence>
<evidence type="ECO:0000259" key="1">
    <source>
        <dbReference type="Pfam" id="PF07731"/>
    </source>
</evidence>
<dbReference type="Gene3D" id="2.60.40.420">
    <property type="entry name" value="Cupredoxins - blue copper proteins"/>
    <property type="match status" value="1"/>
</dbReference>
<gene>
    <name evidence="2" type="ORF">IGS73_17600</name>
</gene>
<dbReference type="InterPro" id="IPR011706">
    <property type="entry name" value="Cu-oxidase_C"/>
</dbReference>
<evidence type="ECO:0000313" key="3">
    <source>
        <dbReference type="Proteomes" id="UP000593998"/>
    </source>
</evidence>
<reference evidence="2 3" key="1">
    <citation type="submission" date="2020-10" db="EMBL/GenBank/DDBJ databases">
        <title>Janibacter indicus TT2 genome sequence.</title>
        <authorList>
            <person name="Lee K."/>
            <person name="Ganzorig M."/>
        </authorList>
    </citation>
    <scope>NUCLEOTIDE SEQUENCE [LARGE SCALE GENOMIC DNA]</scope>
    <source>
        <strain evidence="2 3">TT2</strain>
    </source>
</reference>
<dbReference type="GO" id="GO:0005507">
    <property type="term" value="F:copper ion binding"/>
    <property type="evidence" value="ECO:0007669"/>
    <property type="project" value="InterPro"/>
</dbReference>
<dbReference type="SUPFAM" id="SSF49503">
    <property type="entry name" value="Cupredoxins"/>
    <property type="match status" value="1"/>
</dbReference>
<protein>
    <submittedName>
        <fullName evidence="2">Multicopper oxidase domain-containing protein</fullName>
    </submittedName>
</protein>
<dbReference type="AlphaFoldDB" id="A0A7L9J0B2"/>
<feature type="domain" description="Plastocyanin-like" evidence="1">
    <location>
        <begin position="44"/>
        <end position="112"/>
    </location>
</feature>